<evidence type="ECO:0000256" key="2">
    <source>
        <dbReference type="ARBA" id="ARBA00023125"/>
    </source>
</evidence>
<evidence type="ECO:0000256" key="4">
    <source>
        <dbReference type="PROSITE-ProRule" id="PRU00335"/>
    </source>
</evidence>
<sequence length="205" mass="22732">MTAQPLAVPDLRTRRRTETRLQIQQAALDLFEQQGFELTTVDEIAASAGVSARTFFRYFATKEDSVLFDMYGFDEALRACVSGAEPGRFELADVERALTGVIASIREEQGELATTILRIQKLVSANPSLSKAAMGRCADSSHHLLTLIDDDGTPGRRSHVRMILEIAQLALQCAFDEWVNSCAPSLPDADLLTIYRQVCARLRRL</sequence>
<proteinExistence type="predicted"/>
<dbReference type="PRINTS" id="PR00455">
    <property type="entry name" value="HTHTETR"/>
</dbReference>
<dbReference type="GO" id="GO:0003700">
    <property type="term" value="F:DNA-binding transcription factor activity"/>
    <property type="evidence" value="ECO:0007669"/>
    <property type="project" value="TreeGrafter"/>
</dbReference>
<dbReference type="GO" id="GO:0000976">
    <property type="term" value="F:transcription cis-regulatory region binding"/>
    <property type="evidence" value="ECO:0007669"/>
    <property type="project" value="TreeGrafter"/>
</dbReference>
<protein>
    <submittedName>
        <fullName evidence="6">TetR family transcriptional regulator</fullName>
    </submittedName>
</protein>
<dbReference type="Gene3D" id="1.10.357.10">
    <property type="entry name" value="Tetracycline Repressor, domain 2"/>
    <property type="match status" value="1"/>
</dbReference>
<keyword evidence="2 4" id="KW-0238">DNA-binding</keyword>
<feature type="domain" description="HTH tetR-type" evidence="5">
    <location>
        <begin position="17"/>
        <end position="77"/>
    </location>
</feature>
<reference evidence="6 7" key="1">
    <citation type="submission" date="2017-10" db="EMBL/GenBank/DDBJ databases">
        <title>The draft genome sequence of Williamsia sp. BULT 1.1 isolated from the semi-arid grassland soils from South Africa.</title>
        <authorList>
            <person name="Kabwe M.H."/>
            <person name="Govender N."/>
            <person name="Mutseka Lunga P."/>
            <person name="Vikram S."/>
            <person name="Makhalanyane T.P."/>
        </authorList>
    </citation>
    <scope>NUCLEOTIDE SEQUENCE [LARGE SCALE GENOMIC DNA]</scope>
    <source>
        <strain evidence="6 7">BULT 1.1</strain>
    </source>
</reference>
<dbReference type="Proteomes" id="UP000225108">
    <property type="component" value="Unassembled WGS sequence"/>
</dbReference>
<dbReference type="RefSeq" id="WP_099381484.1">
    <property type="nucleotide sequence ID" value="NZ_PEBD01000004.1"/>
</dbReference>
<feature type="DNA-binding region" description="H-T-H motif" evidence="4">
    <location>
        <begin position="40"/>
        <end position="59"/>
    </location>
</feature>
<dbReference type="PROSITE" id="PS50977">
    <property type="entry name" value="HTH_TETR_2"/>
    <property type="match status" value="1"/>
</dbReference>
<accession>A0A2G3PRB7</accession>
<dbReference type="InterPro" id="IPR050109">
    <property type="entry name" value="HTH-type_TetR-like_transc_reg"/>
</dbReference>
<dbReference type="AlphaFoldDB" id="A0A2G3PRB7"/>
<evidence type="ECO:0000313" key="6">
    <source>
        <dbReference type="EMBL" id="PHV68344.1"/>
    </source>
</evidence>
<evidence type="ECO:0000313" key="7">
    <source>
        <dbReference type="Proteomes" id="UP000225108"/>
    </source>
</evidence>
<dbReference type="SUPFAM" id="SSF46689">
    <property type="entry name" value="Homeodomain-like"/>
    <property type="match status" value="1"/>
</dbReference>
<gene>
    <name evidence="6" type="ORF">CSW57_03680</name>
</gene>
<dbReference type="PANTHER" id="PTHR30055:SF238">
    <property type="entry name" value="MYCOFACTOCIN BIOSYNTHESIS TRANSCRIPTIONAL REGULATOR MFTR-RELATED"/>
    <property type="match status" value="1"/>
</dbReference>
<evidence type="ECO:0000256" key="1">
    <source>
        <dbReference type="ARBA" id="ARBA00023015"/>
    </source>
</evidence>
<dbReference type="InterPro" id="IPR001647">
    <property type="entry name" value="HTH_TetR"/>
</dbReference>
<keyword evidence="3" id="KW-0804">Transcription</keyword>
<dbReference type="EMBL" id="PEBD01000004">
    <property type="protein sequence ID" value="PHV68344.1"/>
    <property type="molecule type" value="Genomic_DNA"/>
</dbReference>
<organism evidence="6 7">
    <name type="scientific">Williamsia marianensis</name>
    <dbReference type="NCBI Taxonomy" id="85044"/>
    <lineage>
        <taxon>Bacteria</taxon>
        <taxon>Bacillati</taxon>
        <taxon>Actinomycetota</taxon>
        <taxon>Actinomycetes</taxon>
        <taxon>Mycobacteriales</taxon>
        <taxon>Nocardiaceae</taxon>
        <taxon>Williamsia</taxon>
    </lineage>
</organism>
<dbReference type="PANTHER" id="PTHR30055">
    <property type="entry name" value="HTH-TYPE TRANSCRIPTIONAL REGULATOR RUTR"/>
    <property type="match status" value="1"/>
</dbReference>
<name>A0A2G3PRB7_WILMA</name>
<evidence type="ECO:0000256" key="3">
    <source>
        <dbReference type="ARBA" id="ARBA00023163"/>
    </source>
</evidence>
<keyword evidence="1" id="KW-0805">Transcription regulation</keyword>
<comment type="caution">
    <text evidence="6">The sequence shown here is derived from an EMBL/GenBank/DDBJ whole genome shotgun (WGS) entry which is preliminary data.</text>
</comment>
<dbReference type="Pfam" id="PF00440">
    <property type="entry name" value="TetR_N"/>
    <property type="match status" value="1"/>
</dbReference>
<dbReference type="InterPro" id="IPR009057">
    <property type="entry name" value="Homeodomain-like_sf"/>
</dbReference>
<evidence type="ECO:0000259" key="5">
    <source>
        <dbReference type="PROSITE" id="PS50977"/>
    </source>
</evidence>